<name>A0AAV7ZME3_9EUKA</name>
<gene>
    <name evidence="2" type="ORF">M0812_13027</name>
</gene>
<dbReference type="PANTHER" id="PTHR37844:SF2">
    <property type="entry name" value="SER_THR PROTEIN PHOSPHATASE SUPERFAMILY (AFU_ORTHOLOGUE AFUA_1G14840)"/>
    <property type="match status" value="1"/>
</dbReference>
<dbReference type="Proteomes" id="UP001146793">
    <property type="component" value="Unassembled WGS sequence"/>
</dbReference>
<organism evidence="2 3">
    <name type="scientific">Anaeramoeba flamelloides</name>
    <dbReference type="NCBI Taxonomy" id="1746091"/>
    <lineage>
        <taxon>Eukaryota</taxon>
        <taxon>Metamonada</taxon>
        <taxon>Anaeramoebidae</taxon>
        <taxon>Anaeramoeba</taxon>
    </lineage>
</organism>
<dbReference type="AlphaFoldDB" id="A0AAV7ZME3"/>
<accession>A0AAV7ZME3</accession>
<sequence length="303" mass="34905">MSKEIEINTLFEENETIRIQVISDTHIEMVRTSIEEYTQAVIKPNGEVLAIAGDLGDPFRINYSQFLSVVSKQFKLVLVIAGNHEFYRGRRFDENKNRLKKTIPSTIQKIQEIVGEFDNVKFLNNDSMILKLKNKNIRVLGTVLWSEIPESAMEDIRNGLNDYSLIYTNEDDRISVNQSHQLFEKNLKWIVDQVNESTQSENEECLVLSHHCPTMKGTSAPKFSGGITNHAFSSSLENLFIGTSLENQQKMGLKNKSNIKTWICGHTHWNFDLNIKGTRVVSNQRGYFFEQKKNFDPEFSINF</sequence>
<protein>
    <submittedName>
        <fullName evidence="2">Ser/thr protein phosphatase superfamily</fullName>
    </submittedName>
</protein>
<feature type="domain" description="Calcineurin-like phosphoesterase" evidence="1">
    <location>
        <begin position="18"/>
        <end position="269"/>
    </location>
</feature>
<reference evidence="2" key="1">
    <citation type="submission" date="2022-08" db="EMBL/GenBank/DDBJ databases">
        <title>Novel sulphate-reducing endosymbionts in the free-living metamonad Anaeramoeba.</title>
        <authorList>
            <person name="Jerlstrom-Hultqvist J."/>
            <person name="Cepicka I."/>
            <person name="Gallot-Lavallee L."/>
            <person name="Salas-Leiva D."/>
            <person name="Curtis B.A."/>
            <person name="Zahonova K."/>
            <person name="Pipaliya S."/>
            <person name="Dacks J."/>
            <person name="Roger A.J."/>
        </authorList>
    </citation>
    <scope>NUCLEOTIDE SEQUENCE</scope>
    <source>
        <strain evidence="2">Busselton2</strain>
    </source>
</reference>
<dbReference type="Pfam" id="PF00149">
    <property type="entry name" value="Metallophos"/>
    <property type="match status" value="1"/>
</dbReference>
<dbReference type="EMBL" id="JANTQA010000029">
    <property type="protein sequence ID" value="KAJ3441024.1"/>
    <property type="molecule type" value="Genomic_DNA"/>
</dbReference>
<dbReference type="Gene3D" id="3.60.21.10">
    <property type="match status" value="1"/>
</dbReference>
<proteinExistence type="predicted"/>
<comment type="caution">
    <text evidence="2">The sequence shown here is derived from an EMBL/GenBank/DDBJ whole genome shotgun (WGS) entry which is preliminary data.</text>
</comment>
<evidence type="ECO:0000259" key="1">
    <source>
        <dbReference type="Pfam" id="PF00149"/>
    </source>
</evidence>
<dbReference type="PANTHER" id="PTHR37844">
    <property type="entry name" value="SER/THR PROTEIN PHOSPHATASE SUPERFAMILY (AFU_ORTHOLOGUE AFUA_1G14840)"/>
    <property type="match status" value="1"/>
</dbReference>
<dbReference type="GO" id="GO:0016787">
    <property type="term" value="F:hydrolase activity"/>
    <property type="evidence" value="ECO:0007669"/>
    <property type="project" value="InterPro"/>
</dbReference>
<dbReference type="SUPFAM" id="SSF56300">
    <property type="entry name" value="Metallo-dependent phosphatases"/>
    <property type="match status" value="1"/>
</dbReference>
<dbReference type="InterPro" id="IPR004843">
    <property type="entry name" value="Calcineurin-like_PHP"/>
</dbReference>
<evidence type="ECO:0000313" key="3">
    <source>
        <dbReference type="Proteomes" id="UP001146793"/>
    </source>
</evidence>
<dbReference type="InterPro" id="IPR029052">
    <property type="entry name" value="Metallo-depent_PP-like"/>
</dbReference>
<evidence type="ECO:0000313" key="2">
    <source>
        <dbReference type="EMBL" id="KAJ3441024.1"/>
    </source>
</evidence>